<evidence type="ECO:0000313" key="2">
    <source>
        <dbReference type="Proteomes" id="UP000322873"/>
    </source>
</evidence>
<reference evidence="1 2" key="1">
    <citation type="submission" date="2019-06" db="EMBL/GenBank/DDBJ databases">
        <title>Genome Sequence of the Brown Rot Fungal Pathogen Monilinia fructicola.</title>
        <authorList>
            <person name="De Miccolis Angelini R.M."/>
            <person name="Landi L."/>
            <person name="Abate D."/>
            <person name="Pollastro S."/>
            <person name="Romanazzi G."/>
            <person name="Faretra F."/>
        </authorList>
    </citation>
    <scope>NUCLEOTIDE SEQUENCE [LARGE SCALE GENOMIC DNA]</scope>
    <source>
        <strain evidence="1 2">Mfrc123</strain>
    </source>
</reference>
<keyword evidence="2" id="KW-1185">Reference proteome</keyword>
<organism evidence="1 2">
    <name type="scientific">Monilinia fructicola</name>
    <name type="common">Brown rot fungus</name>
    <name type="synonym">Ciboria fructicola</name>
    <dbReference type="NCBI Taxonomy" id="38448"/>
    <lineage>
        <taxon>Eukaryota</taxon>
        <taxon>Fungi</taxon>
        <taxon>Dikarya</taxon>
        <taxon>Ascomycota</taxon>
        <taxon>Pezizomycotina</taxon>
        <taxon>Leotiomycetes</taxon>
        <taxon>Helotiales</taxon>
        <taxon>Sclerotiniaceae</taxon>
        <taxon>Monilinia</taxon>
    </lineage>
</organism>
<dbReference type="Proteomes" id="UP000322873">
    <property type="component" value="Unassembled WGS sequence"/>
</dbReference>
<sequence>MHPPSSHMRFAIGTLGLSLRITCRYFRIILLLRLRGRAGRYDFRFVERGGRNKMLDDGAVDCVFKGGGAAGRRSRFRDEGFEDGILAIEGLVIVHPQVCCFSAAGKSVYAYDDCSIPRFRLGVFIEVGTSKCILTRLFNQFSVDRPFQNINGK</sequence>
<dbReference type="AlphaFoldDB" id="A0A5M9K176"/>
<protein>
    <submittedName>
        <fullName evidence="1">Uncharacterized protein</fullName>
    </submittedName>
</protein>
<comment type="caution">
    <text evidence="1">The sequence shown here is derived from an EMBL/GenBank/DDBJ whole genome shotgun (WGS) entry which is preliminary data.</text>
</comment>
<dbReference type="EMBL" id="VICG01000003">
    <property type="protein sequence ID" value="KAA8574523.1"/>
    <property type="molecule type" value="Genomic_DNA"/>
</dbReference>
<gene>
    <name evidence="1" type="ORF">EYC84_005977</name>
</gene>
<proteinExistence type="predicted"/>
<accession>A0A5M9K176</accession>
<evidence type="ECO:0000313" key="1">
    <source>
        <dbReference type="EMBL" id="KAA8574523.1"/>
    </source>
</evidence>
<name>A0A5M9K176_MONFR</name>